<name>A0A329GBL2_WEICO</name>
<dbReference type="Proteomes" id="UP000808038">
    <property type="component" value="Unassembled WGS sequence"/>
</dbReference>
<evidence type="ECO:0000313" key="2">
    <source>
        <dbReference type="EMBL" id="MBJ7632262.1"/>
    </source>
</evidence>
<evidence type="ECO:0000313" key="4">
    <source>
        <dbReference type="Proteomes" id="UP000728106"/>
    </source>
</evidence>
<proteinExistence type="predicted"/>
<reference evidence="3 4" key="2">
    <citation type="journal article" date="2021" name="Int. J. Food Microbiol.">
        <title>Safety demonstration of a microbial species for use in the food chain: Weissella confusa.</title>
        <authorList>
            <person name="Bourdichon F."/>
            <person name="Patrone V."/>
            <person name="Fontana A."/>
            <person name="Milani G."/>
            <person name="Morelli L."/>
        </authorList>
    </citation>
    <scope>NUCLEOTIDE SEQUENCE [LARGE SCALE GENOMIC DNA]</scope>
    <source>
        <strain evidence="2">CCUG 30943</strain>
        <strain evidence="3 4">CCUG 43002</strain>
    </source>
</reference>
<keyword evidence="4" id="KW-1185">Reference proteome</keyword>
<dbReference type="EMBL" id="JAAOCP010000006">
    <property type="protein sequence ID" value="MBJ7638912.1"/>
    <property type="molecule type" value="Genomic_DNA"/>
</dbReference>
<keyword evidence="1" id="KW-0472">Membrane</keyword>
<reference evidence="3" key="1">
    <citation type="submission" date="2020-02" db="EMBL/GenBank/DDBJ databases">
        <authorList>
            <person name="Fontana A."/>
            <person name="Patrone V."/>
            <person name="Morelli L."/>
        </authorList>
    </citation>
    <scope>NUCLEOTIDE SEQUENCE</scope>
    <source>
        <strain evidence="2">CCUG 30943</strain>
        <strain evidence="3">CCUG 43002</strain>
    </source>
</reference>
<dbReference type="EMBL" id="JAAOCX010000004">
    <property type="protein sequence ID" value="MBJ7632262.1"/>
    <property type="molecule type" value="Genomic_DNA"/>
</dbReference>
<feature type="transmembrane region" description="Helical" evidence="1">
    <location>
        <begin position="23"/>
        <end position="42"/>
    </location>
</feature>
<dbReference type="Proteomes" id="UP000728106">
    <property type="component" value="Unassembled WGS sequence"/>
</dbReference>
<protein>
    <submittedName>
        <fullName evidence="3">DUF805 domain-containing protein</fullName>
    </submittedName>
</protein>
<feature type="transmembrane region" description="Helical" evidence="1">
    <location>
        <begin position="48"/>
        <end position="72"/>
    </location>
</feature>
<organism evidence="3 4">
    <name type="scientific">Weissella confusa</name>
    <name type="common">Lactobacillus confusus</name>
    <dbReference type="NCBI Taxonomy" id="1583"/>
    <lineage>
        <taxon>Bacteria</taxon>
        <taxon>Bacillati</taxon>
        <taxon>Bacillota</taxon>
        <taxon>Bacilli</taxon>
        <taxon>Lactobacillales</taxon>
        <taxon>Lactobacillaceae</taxon>
        <taxon>Weissella</taxon>
    </lineage>
</organism>
<feature type="transmembrane region" description="Helical" evidence="1">
    <location>
        <begin position="84"/>
        <end position="104"/>
    </location>
</feature>
<dbReference type="Pfam" id="PF05656">
    <property type="entry name" value="DUF805"/>
    <property type="match status" value="1"/>
</dbReference>
<sequence length="110" mass="12595">MGAYGAFWRNYFNFSGRSTRSEFWWPYIINIVIALILGFLAGPQSSHWWTAPFGIATVVFGLLIIIPMWALIVRRVRDTGVKHVVLWGVLGVIFNIIAFIFGFIPTNQFK</sequence>
<dbReference type="RefSeq" id="WP_003608499.1">
    <property type="nucleotide sequence ID" value="NZ_ALXH01000089.1"/>
</dbReference>
<comment type="caution">
    <text evidence="3">The sequence shown here is derived from an EMBL/GenBank/DDBJ whole genome shotgun (WGS) entry which is preliminary data.</text>
</comment>
<keyword evidence="1" id="KW-0812">Transmembrane</keyword>
<dbReference type="PANTHER" id="PTHR34980">
    <property type="entry name" value="INNER MEMBRANE PROTEIN-RELATED-RELATED"/>
    <property type="match status" value="1"/>
</dbReference>
<dbReference type="AlphaFoldDB" id="A0A329GBL2"/>
<dbReference type="GO" id="GO:0005886">
    <property type="term" value="C:plasma membrane"/>
    <property type="evidence" value="ECO:0007669"/>
    <property type="project" value="TreeGrafter"/>
</dbReference>
<dbReference type="PANTHER" id="PTHR34980:SF2">
    <property type="entry name" value="INNER MEMBRANE PROTEIN YHAH-RELATED"/>
    <property type="match status" value="1"/>
</dbReference>
<evidence type="ECO:0000313" key="3">
    <source>
        <dbReference type="EMBL" id="MBJ7638912.1"/>
    </source>
</evidence>
<gene>
    <name evidence="3" type="ORF">HAU20_05860</name>
    <name evidence="2" type="ORF">HAU43_04055</name>
</gene>
<accession>A0A329GBL2</accession>
<keyword evidence="1" id="KW-1133">Transmembrane helix</keyword>
<dbReference type="GeneID" id="57977862"/>
<evidence type="ECO:0000256" key="1">
    <source>
        <dbReference type="SAM" id="Phobius"/>
    </source>
</evidence>
<dbReference type="InterPro" id="IPR008523">
    <property type="entry name" value="DUF805"/>
</dbReference>